<reference evidence="1 2" key="1">
    <citation type="submission" date="2024-03" db="EMBL/GenBank/DDBJ databases">
        <title>Human intestinal bacterial collection.</title>
        <authorList>
            <person name="Pauvert C."/>
            <person name="Hitch T.C.A."/>
            <person name="Clavel T."/>
        </authorList>
    </citation>
    <scope>NUCLEOTIDE SEQUENCE [LARGE SCALE GENOMIC DNA]</scope>
    <source>
        <strain evidence="1 2">CLA-KB-H122</strain>
    </source>
</reference>
<organism evidence="1 2">
    <name type="scientific">Alistipes intestinihominis</name>
    <dbReference type="NCBI Taxonomy" id="3133172"/>
    <lineage>
        <taxon>Bacteria</taxon>
        <taxon>Pseudomonadati</taxon>
        <taxon>Bacteroidota</taxon>
        <taxon>Bacteroidia</taxon>
        <taxon>Bacteroidales</taxon>
        <taxon>Rikenellaceae</taxon>
        <taxon>Alistipes</taxon>
    </lineage>
</organism>
<accession>A0ABV1GVK2</accession>
<evidence type="ECO:0000313" key="2">
    <source>
        <dbReference type="Proteomes" id="UP001460202"/>
    </source>
</evidence>
<sequence length="83" mass="9728">MALDLWEQGKFEDAAYIMDCLHRWHFTKETHALAAIVYYKAGRIDDAQEHLTMICKPKNVLFLFLTSNATLKTLFDELKKHNN</sequence>
<dbReference type="RefSeq" id="WP_349093982.1">
    <property type="nucleotide sequence ID" value="NZ_JBBMFL010000005.1"/>
</dbReference>
<name>A0ABV1GVK2_9BACT</name>
<proteinExistence type="predicted"/>
<keyword evidence="2" id="KW-1185">Reference proteome</keyword>
<evidence type="ECO:0008006" key="3">
    <source>
        <dbReference type="Google" id="ProtNLM"/>
    </source>
</evidence>
<comment type="caution">
    <text evidence="1">The sequence shown here is derived from an EMBL/GenBank/DDBJ whole genome shotgun (WGS) entry which is preliminary data.</text>
</comment>
<protein>
    <recommendedName>
        <fullName evidence="3">Tetratricopeptide repeat protein</fullName>
    </recommendedName>
</protein>
<gene>
    <name evidence="1" type="ORF">WMO46_05710</name>
</gene>
<dbReference type="EMBL" id="JBBMFL010000005">
    <property type="protein sequence ID" value="MEQ2544442.1"/>
    <property type="molecule type" value="Genomic_DNA"/>
</dbReference>
<evidence type="ECO:0000313" key="1">
    <source>
        <dbReference type="EMBL" id="MEQ2544442.1"/>
    </source>
</evidence>
<dbReference type="Proteomes" id="UP001460202">
    <property type="component" value="Unassembled WGS sequence"/>
</dbReference>